<dbReference type="HOGENOM" id="CLU_132631_1_0_10"/>
<keyword evidence="2" id="KW-1185">Reference proteome</keyword>
<evidence type="ECO:0008006" key="3">
    <source>
        <dbReference type="Google" id="ProtNLM"/>
    </source>
</evidence>
<dbReference type="PIRSF" id="PIRSF018634">
    <property type="entry name" value="UCP018634"/>
    <property type="match status" value="1"/>
</dbReference>
<dbReference type="STRING" id="517418.Ctha_0847"/>
<name>B3QWV1_CHLT3</name>
<dbReference type="EMBL" id="CP001100">
    <property type="protein sequence ID" value="ACF13315.1"/>
    <property type="molecule type" value="Genomic_DNA"/>
</dbReference>
<dbReference type="InterPro" id="IPR009387">
    <property type="entry name" value="HigB-2"/>
</dbReference>
<evidence type="ECO:0000313" key="1">
    <source>
        <dbReference type="EMBL" id="ACF13315.1"/>
    </source>
</evidence>
<dbReference type="Proteomes" id="UP000001208">
    <property type="component" value="Chromosome"/>
</dbReference>
<organism evidence="1 2">
    <name type="scientific">Chloroherpeton thalassium (strain ATCC 35110 / GB-78)</name>
    <dbReference type="NCBI Taxonomy" id="517418"/>
    <lineage>
        <taxon>Bacteria</taxon>
        <taxon>Pseudomonadati</taxon>
        <taxon>Chlorobiota</taxon>
        <taxon>Chlorobiia</taxon>
        <taxon>Chlorobiales</taxon>
        <taxon>Chloroherpetonaceae</taxon>
        <taxon>Chloroherpeton</taxon>
    </lineage>
</organism>
<accession>B3QWV1</accession>
<reference evidence="1 2" key="1">
    <citation type="submission" date="2008-06" db="EMBL/GenBank/DDBJ databases">
        <title>Complete sequence of Chloroherpeton thalassium ATCC 35110.</title>
        <authorList>
            <consortium name="US DOE Joint Genome Institute"/>
            <person name="Lucas S."/>
            <person name="Copeland A."/>
            <person name="Lapidus A."/>
            <person name="Glavina del Rio T."/>
            <person name="Dalin E."/>
            <person name="Tice H."/>
            <person name="Bruce D."/>
            <person name="Goodwin L."/>
            <person name="Pitluck S."/>
            <person name="Schmutz J."/>
            <person name="Larimer F."/>
            <person name="Land M."/>
            <person name="Hauser L."/>
            <person name="Kyrpides N."/>
            <person name="Mikhailova N."/>
            <person name="Liu Z."/>
            <person name="Li T."/>
            <person name="Zhao F."/>
            <person name="Overmann J."/>
            <person name="Bryant D.A."/>
            <person name="Richardson P."/>
        </authorList>
    </citation>
    <scope>NUCLEOTIDE SEQUENCE [LARGE SCALE GENOMIC DNA]</scope>
    <source>
        <strain evidence="2">ATCC 35110 / GB-78</strain>
    </source>
</reference>
<gene>
    <name evidence="1" type="ordered locus">Ctha_0847</name>
</gene>
<proteinExistence type="predicted"/>
<dbReference type="AlphaFoldDB" id="B3QWV1"/>
<sequence length="122" mass="13735">MRKLMTKHFVKWDSKQKIPIDDLETALEEVGSGIYEANLGGHIYKKRIRFAGQGKSGSGRTIVCYKKGSRIIFIHGFSKNEKSNLSPKELFVFKELAKILLSFSESEIDIAVQNGDLKEVAT</sequence>
<dbReference type="Pfam" id="PF06296">
    <property type="entry name" value="RelE"/>
    <property type="match status" value="1"/>
</dbReference>
<dbReference type="KEGG" id="cts:Ctha_0847"/>
<evidence type="ECO:0000313" key="2">
    <source>
        <dbReference type="Proteomes" id="UP000001208"/>
    </source>
</evidence>
<protein>
    <recommendedName>
        <fullName evidence="3">Type II toxin-antitoxin system RelE/ParE family toxin</fullName>
    </recommendedName>
</protein>
<dbReference type="eggNOG" id="COG4737">
    <property type="taxonomic scope" value="Bacteria"/>
</dbReference>